<comment type="cofactor">
    <cofactor evidence="1">
        <name>Mn(2+)</name>
        <dbReference type="ChEBI" id="CHEBI:29035"/>
    </cofactor>
</comment>
<dbReference type="InterPro" id="IPR026027">
    <property type="entry name" value="PcS"/>
</dbReference>
<dbReference type="InterPro" id="IPR000462">
    <property type="entry name" value="CDP-OH_P_trans"/>
</dbReference>
<proteinExistence type="predicted"/>
<evidence type="ECO:0000256" key="1">
    <source>
        <dbReference type="ARBA" id="ARBA00001936"/>
    </source>
</evidence>
<evidence type="ECO:0000256" key="4">
    <source>
        <dbReference type="ARBA" id="ARBA00022516"/>
    </source>
</evidence>
<dbReference type="Gene3D" id="1.20.120.1760">
    <property type="match status" value="1"/>
</dbReference>
<protein>
    <recommendedName>
        <fullName evidence="16">Phosphatidylcholine synthase</fullName>
    </recommendedName>
</protein>
<evidence type="ECO:0000256" key="13">
    <source>
        <dbReference type="ARBA" id="ARBA00023264"/>
    </source>
</evidence>
<accession>A0A382BVI2</accession>
<evidence type="ECO:0000256" key="8">
    <source>
        <dbReference type="ARBA" id="ARBA00022989"/>
    </source>
</evidence>
<dbReference type="AlphaFoldDB" id="A0A382BVI2"/>
<keyword evidence="9" id="KW-0443">Lipid metabolism</keyword>
<keyword evidence="11" id="KW-0594">Phospholipid biosynthesis</keyword>
<feature type="transmembrane region" description="Helical" evidence="14">
    <location>
        <begin position="151"/>
        <end position="169"/>
    </location>
</feature>
<organism evidence="15">
    <name type="scientific">marine metagenome</name>
    <dbReference type="NCBI Taxonomy" id="408172"/>
    <lineage>
        <taxon>unclassified sequences</taxon>
        <taxon>metagenomes</taxon>
        <taxon>ecological metagenomes</taxon>
    </lineage>
</organism>
<reference evidence="15" key="1">
    <citation type="submission" date="2018-05" db="EMBL/GenBank/DDBJ databases">
        <authorList>
            <person name="Lanie J.A."/>
            <person name="Ng W.-L."/>
            <person name="Kazmierczak K.M."/>
            <person name="Andrzejewski T.M."/>
            <person name="Davidsen T.M."/>
            <person name="Wayne K.J."/>
            <person name="Tettelin H."/>
            <person name="Glass J.I."/>
            <person name="Rusch D."/>
            <person name="Podicherti R."/>
            <person name="Tsui H.-C.T."/>
            <person name="Winkler M.E."/>
        </authorList>
    </citation>
    <scope>NUCLEOTIDE SEQUENCE</scope>
</reference>
<keyword evidence="7 14" id="KW-0812">Transmembrane</keyword>
<dbReference type="GO" id="GO:0008654">
    <property type="term" value="P:phospholipid biosynthetic process"/>
    <property type="evidence" value="ECO:0007669"/>
    <property type="project" value="UniProtKB-KW"/>
</dbReference>
<evidence type="ECO:0000256" key="9">
    <source>
        <dbReference type="ARBA" id="ARBA00023098"/>
    </source>
</evidence>
<evidence type="ECO:0008006" key="16">
    <source>
        <dbReference type="Google" id="ProtNLM"/>
    </source>
</evidence>
<evidence type="ECO:0000256" key="10">
    <source>
        <dbReference type="ARBA" id="ARBA00023136"/>
    </source>
</evidence>
<dbReference type="PIRSF" id="PIRSF000851">
    <property type="entry name" value="PcS"/>
    <property type="match status" value="1"/>
</dbReference>
<dbReference type="GO" id="GO:0016780">
    <property type="term" value="F:phosphotransferase activity, for other substituted phosphate groups"/>
    <property type="evidence" value="ECO:0007669"/>
    <property type="project" value="InterPro"/>
</dbReference>
<dbReference type="EMBL" id="UINC01031443">
    <property type="protein sequence ID" value="SVB17501.1"/>
    <property type="molecule type" value="Genomic_DNA"/>
</dbReference>
<name>A0A382BVI2_9ZZZZ</name>
<sequence length="198" mass="23164">MSENLVGAFLWLGLAFFIDGIDGPLARKFHAEEVTPHINGKVLDYIVDYFNYVIIPSFMIHQLGFVPKGTELLMSIFILLVSSFTFANRNSKTQDNYFEGFPAVWNVVLFYFYILETPQNFNLIFLAILCFLTFIPFKYVHPFRVEEGRSFNIIIISVWILTSLFLLLFEGYSIFIFWLWVVSSLYFLYLSFKRSISS</sequence>
<keyword evidence="6" id="KW-0808">Transferase</keyword>
<feature type="transmembrane region" description="Helical" evidence="14">
    <location>
        <begin position="96"/>
        <end position="115"/>
    </location>
</feature>
<evidence type="ECO:0000313" key="15">
    <source>
        <dbReference type="EMBL" id="SVB17501.1"/>
    </source>
</evidence>
<gene>
    <name evidence="15" type="ORF">METZ01_LOCUS170355</name>
</gene>
<feature type="transmembrane region" description="Helical" evidence="14">
    <location>
        <begin position="72"/>
        <end position="89"/>
    </location>
</feature>
<evidence type="ECO:0000256" key="5">
    <source>
        <dbReference type="ARBA" id="ARBA00022519"/>
    </source>
</evidence>
<comment type="subcellular location">
    <subcellularLocation>
        <location evidence="2">Cell inner membrane</location>
        <topology evidence="2">Multi-pass membrane protein</topology>
    </subcellularLocation>
</comment>
<keyword evidence="13" id="KW-1208">Phospholipid metabolism</keyword>
<keyword evidence="8 14" id="KW-1133">Transmembrane helix</keyword>
<evidence type="ECO:0000256" key="2">
    <source>
        <dbReference type="ARBA" id="ARBA00004429"/>
    </source>
</evidence>
<evidence type="ECO:0000256" key="3">
    <source>
        <dbReference type="ARBA" id="ARBA00022475"/>
    </source>
</evidence>
<keyword evidence="3" id="KW-1003">Cell membrane</keyword>
<evidence type="ECO:0000256" key="14">
    <source>
        <dbReference type="SAM" id="Phobius"/>
    </source>
</evidence>
<dbReference type="GO" id="GO:0005886">
    <property type="term" value="C:plasma membrane"/>
    <property type="evidence" value="ECO:0007669"/>
    <property type="project" value="UniProtKB-SubCell"/>
</dbReference>
<dbReference type="InterPro" id="IPR043130">
    <property type="entry name" value="CDP-OH_PTrfase_TM_dom"/>
</dbReference>
<evidence type="ECO:0000256" key="6">
    <source>
        <dbReference type="ARBA" id="ARBA00022679"/>
    </source>
</evidence>
<dbReference type="Pfam" id="PF01066">
    <property type="entry name" value="CDP-OH_P_transf"/>
    <property type="match status" value="1"/>
</dbReference>
<evidence type="ECO:0000256" key="7">
    <source>
        <dbReference type="ARBA" id="ARBA00022692"/>
    </source>
</evidence>
<feature type="transmembrane region" description="Helical" evidence="14">
    <location>
        <begin position="175"/>
        <end position="192"/>
    </location>
</feature>
<keyword evidence="5" id="KW-0997">Cell inner membrane</keyword>
<evidence type="ECO:0000256" key="12">
    <source>
        <dbReference type="ARBA" id="ARBA00023211"/>
    </source>
</evidence>
<keyword evidence="10 14" id="KW-0472">Membrane</keyword>
<feature type="transmembrane region" description="Helical" evidence="14">
    <location>
        <begin position="121"/>
        <end position="139"/>
    </location>
</feature>
<evidence type="ECO:0000256" key="11">
    <source>
        <dbReference type="ARBA" id="ARBA00023209"/>
    </source>
</evidence>
<keyword evidence="4" id="KW-0444">Lipid biosynthesis</keyword>
<keyword evidence="12" id="KW-0464">Manganese</keyword>